<dbReference type="AlphaFoldDB" id="H0EL49"/>
<name>H0EL49_GLAL7</name>
<comment type="caution">
    <text evidence="2">The sequence shown here is derived from an EMBL/GenBank/DDBJ whole genome shotgun (WGS) entry which is preliminary data.</text>
</comment>
<organism evidence="2 3">
    <name type="scientific">Glarea lozoyensis (strain ATCC 74030 / MF5533)</name>
    <dbReference type="NCBI Taxonomy" id="1104152"/>
    <lineage>
        <taxon>Eukaryota</taxon>
        <taxon>Fungi</taxon>
        <taxon>Dikarya</taxon>
        <taxon>Ascomycota</taxon>
        <taxon>Pezizomycotina</taxon>
        <taxon>Leotiomycetes</taxon>
        <taxon>Helotiales</taxon>
        <taxon>Helotiaceae</taxon>
        <taxon>Glarea</taxon>
    </lineage>
</organism>
<dbReference type="InParanoid" id="H0EL49"/>
<evidence type="ECO:0000313" key="3">
    <source>
        <dbReference type="Proteomes" id="UP000005446"/>
    </source>
</evidence>
<keyword evidence="1" id="KW-0175">Coiled coil</keyword>
<dbReference type="EMBL" id="AGUE01000073">
    <property type="protein sequence ID" value="EHL00892.1"/>
    <property type="molecule type" value="Genomic_DNA"/>
</dbReference>
<keyword evidence="3" id="KW-1185">Reference proteome</keyword>
<evidence type="ECO:0000313" key="2">
    <source>
        <dbReference type="EMBL" id="EHL00892.1"/>
    </source>
</evidence>
<dbReference type="OrthoDB" id="10271601at2759"/>
<dbReference type="Proteomes" id="UP000005446">
    <property type="component" value="Unassembled WGS sequence"/>
</dbReference>
<protein>
    <submittedName>
        <fullName evidence="2">Uncharacterized protein</fullName>
    </submittedName>
</protein>
<dbReference type="HOGENOM" id="CLU_1555401_0_0_1"/>
<evidence type="ECO:0000256" key="1">
    <source>
        <dbReference type="SAM" id="Coils"/>
    </source>
</evidence>
<sequence length="172" mass="21089">MYRQEGYAGFREDKTHKQYRKEKSEYQPLFNQSSFKKMALERAKKDYPPGSFAQLQQIELCYGYFQAWKNLSGKAIYDQKYELLELMRTFHRLQDRTFHLAYFEIELDKLRKELDSTYINDIDIQRLEVDEIHEYQDKRKNIEARHDKCKGIVRKLEREKERASRKWEEIVD</sequence>
<feature type="coiled-coil region" evidence="1">
    <location>
        <begin position="139"/>
        <end position="166"/>
    </location>
</feature>
<reference evidence="2 3" key="1">
    <citation type="journal article" date="2012" name="Eukaryot. Cell">
        <title>Genome sequence of the fungus Glarea lozoyensis: the first genome sequence of a species from the Helotiaceae family.</title>
        <authorList>
            <person name="Youssar L."/>
            <person name="Gruening B.A."/>
            <person name="Erxleben A."/>
            <person name="Guenther S."/>
            <person name="Huettel W."/>
        </authorList>
    </citation>
    <scope>NUCLEOTIDE SEQUENCE [LARGE SCALE GENOMIC DNA]</scope>
    <source>
        <strain evidence="3">ATCC 74030 / MF5533</strain>
    </source>
</reference>
<gene>
    <name evidence="2" type="ORF">M7I_3286</name>
</gene>
<proteinExistence type="predicted"/>
<accession>H0EL49</accession>